<evidence type="ECO:0000313" key="2">
    <source>
        <dbReference type="EMBL" id="KAH1185614.1"/>
    </source>
</evidence>
<feature type="non-terminal residue" evidence="2">
    <location>
        <position position="1"/>
    </location>
</feature>
<reference evidence="2" key="1">
    <citation type="submission" date="2021-09" db="EMBL/GenBank/DDBJ databases">
        <title>The genome of Mauremys mutica provides insights into the evolution of semi-aquatic lifestyle.</title>
        <authorList>
            <person name="Gong S."/>
            <person name="Gao Y."/>
        </authorList>
    </citation>
    <scope>NUCLEOTIDE SEQUENCE</scope>
    <source>
        <strain evidence="2">MM-2020</strain>
        <tissue evidence="2">Muscle</tissue>
    </source>
</reference>
<protein>
    <submittedName>
        <fullName evidence="2">Uncharacterized protein</fullName>
    </submittedName>
</protein>
<comment type="caution">
    <text evidence="2">The sequence shown here is derived from an EMBL/GenBank/DDBJ whole genome shotgun (WGS) entry which is preliminary data.</text>
</comment>
<organism evidence="2 3">
    <name type="scientific">Mauremys mutica</name>
    <name type="common">yellowpond turtle</name>
    <dbReference type="NCBI Taxonomy" id="74926"/>
    <lineage>
        <taxon>Eukaryota</taxon>
        <taxon>Metazoa</taxon>
        <taxon>Chordata</taxon>
        <taxon>Craniata</taxon>
        <taxon>Vertebrata</taxon>
        <taxon>Euteleostomi</taxon>
        <taxon>Archelosauria</taxon>
        <taxon>Testudinata</taxon>
        <taxon>Testudines</taxon>
        <taxon>Cryptodira</taxon>
        <taxon>Durocryptodira</taxon>
        <taxon>Testudinoidea</taxon>
        <taxon>Geoemydidae</taxon>
        <taxon>Geoemydinae</taxon>
        <taxon>Mauremys</taxon>
    </lineage>
</organism>
<dbReference type="EMBL" id="JAHDVG010000463">
    <property type="protein sequence ID" value="KAH1185614.1"/>
    <property type="molecule type" value="Genomic_DNA"/>
</dbReference>
<evidence type="ECO:0000256" key="1">
    <source>
        <dbReference type="SAM" id="MobiDB-lite"/>
    </source>
</evidence>
<feature type="region of interest" description="Disordered" evidence="1">
    <location>
        <begin position="1"/>
        <end position="34"/>
    </location>
</feature>
<evidence type="ECO:0000313" key="3">
    <source>
        <dbReference type="Proteomes" id="UP000827986"/>
    </source>
</evidence>
<sequence>MRGRAGGRRSGDRRSGAGRTGGRRSGDRVCGAGRAGGDWVCGAGRAAKRGPAKVNNSVNANSDCGFLFLKTFKIIDLEKDLVDILKISEGKSSVFSFAK</sequence>
<keyword evidence="3" id="KW-1185">Reference proteome</keyword>
<dbReference type="Proteomes" id="UP000827986">
    <property type="component" value="Unassembled WGS sequence"/>
</dbReference>
<name>A0A9D3XRR7_9SAUR</name>
<gene>
    <name evidence="2" type="ORF">KIL84_018363</name>
</gene>
<accession>A0A9D3XRR7</accession>
<dbReference type="AlphaFoldDB" id="A0A9D3XRR7"/>
<proteinExistence type="predicted"/>